<feature type="transmembrane region" description="Helical" evidence="2">
    <location>
        <begin position="42"/>
        <end position="65"/>
    </location>
</feature>
<feature type="transmembrane region" description="Helical" evidence="2">
    <location>
        <begin position="77"/>
        <end position="97"/>
    </location>
</feature>
<evidence type="ECO:0000313" key="4">
    <source>
        <dbReference type="Proteomes" id="UP000595895"/>
    </source>
</evidence>
<keyword evidence="2" id="KW-0812">Transmembrane</keyword>
<dbReference type="AlphaFoldDB" id="A0A7T7M8E6"/>
<feature type="transmembrane region" description="Helical" evidence="2">
    <location>
        <begin position="395"/>
        <end position="418"/>
    </location>
</feature>
<evidence type="ECO:0000313" key="3">
    <source>
        <dbReference type="EMBL" id="QQM66816.1"/>
    </source>
</evidence>
<evidence type="ECO:0000256" key="1">
    <source>
        <dbReference type="SAM" id="MobiDB-lite"/>
    </source>
</evidence>
<dbReference type="RefSeq" id="WP_200274904.1">
    <property type="nucleotide sequence ID" value="NZ_CP066802.1"/>
</dbReference>
<keyword evidence="2" id="KW-1133">Transmembrane helix</keyword>
<feature type="region of interest" description="Disordered" evidence="1">
    <location>
        <begin position="292"/>
        <end position="325"/>
    </location>
</feature>
<gene>
    <name evidence="3" type="ORF">JG540_06975</name>
</gene>
<proteinExistence type="predicted"/>
<feature type="transmembrane region" description="Helical" evidence="2">
    <location>
        <begin position="357"/>
        <end position="383"/>
    </location>
</feature>
<evidence type="ECO:0000256" key="2">
    <source>
        <dbReference type="SAM" id="Phobius"/>
    </source>
</evidence>
<feature type="transmembrane region" description="Helical" evidence="2">
    <location>
        <begin position="161"/>
        <end position="178"/>
    </location>
</feature>
<evidence type="ECO:0008006" key="5">
    <source>
        <dbReference type="Google" id="ProtNLM"/>
    </source>
</evidence>
<sequence>MTAPAAAPGLPARDQAPHRPVSFTATVRAEALRTRRTFTRGVVPLTSLWALWAVMVASAVTGAGLATAEGRWAGNVLAWLSVYPFGLALPTAALAGAMNQWREQRVRGGGTMWLPLGPRQVAGARALVLACVTLACQLAWLLPVLLYALATGAGWGPADDYLALVLLEWVATTAAAWGGMLTAQLLGGAAVGLAPAVGLVWGLAGAVQAESASWLLQPWTWGTRPALPLMGVHGNSVNLEPGAAAWDFSFLPGVLLQAGLGAVVLAGVLWAARRDAYGPRWHLAGARGTVRPAGAAAPSGTGASSGAASGEAARGTSSWGRRARLEPGGRSAAAAGAGAVGQPAVAGPPSRGARPGVLGVVLGLGSVLPWGLWTLLAGLLVGMTLAVRQVYGPHLTVSLLALLGVPVAATVVGVSTWVRLQRGWRGALLRVGPLRALGAALVPGWLFLSGVLTLAFLVAQAGAGRPEAEDGVGVRLVYLLLVLAWVVLALELLAYALAQSCSVAVSVAVTVLGLLASLLIAGNTVLSGAPGLWLTAPWGWVQVVGDWPQRWPVVVLGSWALAAASLAAAAWSARPAALREEG</sequence>
<dbReference type="KEGG" id="awe:JG540_06975"/>
<feature type="transmembrane region" description="Helical" evidence="2">
    <location>
        <begin position="185"/>
        <end position="207"/>
    </location>
</feature>
<feature type="transmembrane region" description="Helical" evidence="2">
    <location>
        <begin position="439"/>
        <end position="463"/>
    </location>
</feature>
<name>A0A7T7M8E6_9ACTO</name>
<dbReference type="Proteomes" id="UP000595895">
    <property type="component" value="Chromosome"/>
</dbReference>
<keyword evidence="2" id="KW-0472">Membrane</keyword>
<feature type="transmembrane region" description="Helical" evidence="2">
    <location>
        <begin position="553"/>
        <end position="573"/>
    </location>
</feature>
<feature type="transmembrane region" description="Helical" evidence="2">
    <location>
        <begin position="250"/>
        <end position="272"/>
    </location>
</feature>
<keyword evidence="4" id="KW-1185">Reference proteome</keyword>
<feature type="transmembrane region" description="Helical" evidence="2">
    <location>
        <begin position="505"/>
        <end position="533"/>
    </location>
</feature>
<reference evidence="3 4" key="1">
    <citation type="submission" date="2020-12" db="EMBL/GenBank/DDBJ databases">
        <authorList>
            <person name="Zhou J."/>
        </authorList>
    </citation>
    <scope>NUCLEOTIDE SEQUENCE [LARGE SCALE GENOMIC DNA]</scope>
    <source>
        <strain evidence="3 4">CCUG 61299</strain>
    </source>
</reference>
<feature type="transmembrane region" description="Helical" evidence="2">
    <location>
        <begin position="126"/>
        <end position="149"/>
    </location>
</feature>
<feature type="transmembrane region" description="Helical" evidence="2">
    <location>
        <begin position="475"/>
        <end position="498"/>
    </location>
</feature>
<dbReference type="EMBL" id="CP066802">
    <property type="protein sequence ID" value="QQM66816.1"/>
    <property type="molecule type" value="Genomic_DNA"/>
</dbReference>
<accession>A0A7T7M8E6</accession>
<organism evidence="3 4">
    <name type="scientific">Actinomyces weissii</name>
    <dbReference type="NCBI Taxonomy" id="675090"/>
    <lineage>
        <taxon>Bacteria</taxon>
        <taxon>Bacillati</taxon>
        <taxon>Actinomycetota</taxon>
        <taxon>Actinomycetes</taxon>
        <taxon>Actinomycetales</taxon>
        <taxon>Actinomycetaceae</taxon>
        <taxon>Actinomyces</taxon>
    </lineage>
</organism>
<protein>
    <recommendedName>
        <fullName evidence="5">ABC-2 type transport system permease protein</fullName>
    </recommendedName>
</protein>
<feature type="compositionally biased region" description="Low complexity" evidence="1">
    <location>
        <begin position="292"/>
        <end position="318"/>
    </location>
</feature>